<evidence type="ECO:0000313" key="12">
    <source>
        <dbReference type="Proteomes" id="UP001216907"/>
    </source>
</evidence>
<evidence type="ECO:0000259" key="9">
    <source>
        <dbReference type="Pfam" id="PF01035"/>
    </source>
</evidence>
<comment type="subcellular location">
    <subcellularLocation>
        <location evidence="8">Cytoplasm</location>
    </subcellularLocation>
</comment>
<keyword evidence="3 8" id="KW-0489">Methyltransferase</keyword>
<dbReference type="Pfam" id="PF01035">
    <property type="entry name" value="DNA_binding_1"/>
    <property type="match status" value="1"/>
</dbReference>
<dbReference type="InterPro" id="IPR001497">
    <property type="entry name" value="MethylDNA_cys_MeTrfase_AS"/>
</dbReference>
<evidence type="ECO:0000256" key="1">
    <source>
        <dbReference type="ARBA" id="ARBA00001286"/>
    </source>
</evidence>
<evidence type="ECO:0000256" key="6">
    <source>
        <dbReference type="ARBA" id="ARBA00023204"/>
    </source>
</evidence>
<dbReference type="PANTHER" id="PTHR10815:SF5">
    <property type="entry name" value="METHYLATED-DNA--PROTEIN-CYSTEINE METHYLTRANSFERASE"/>
    <property type="match status" value="1"/>
</dbReference>
<dbReference type="PANTHER" id="PTHR10815">
    <property type="entry name" value="METHYLATED-DNA--PROTEIN-CYSTEINE METHYLTRANSFERASE"/>
    <property type="match status" value="1"/>
</dbReference>
<evidence type="ECO:0000256" key="3">
    <source>
        <dbReference type="ARBA" id="ARBA00022603"/>
    </source>
</evidence>
<dbReference type="SUPFAM" id="SSF53155">
    <property type="entry name" value="Methylated DNA-protein cysteine methyltransferase domain"/>
    <property type="match status" value="1"/>
</dbReference>
<feature type="domain" description="Methylated-DNA-[protein]-cysteine S-methyltransferase DNA binding" evidence="9">
    <location>
        <begin position="84"/>
        <end position="163"/>
    </location>
</feature>
<evidence type="ECO:0000256" key="4">
    <source>
        <dbReference type="ARBA" id="ARBA00022679"/>
    </source>
</evidence>
<dbReference type="PROSITE" id="PS00374">
    <property type="entry name" value="MGMT"/>
    <property type="match status" value="1"/>
</dbReference>
<evidence type="ECO:0000313" key="11">
    <source>
        <dbReference type="EMBL" id="MDG3004932.1"/>
    </source>
</evidence>
<accession>A0ABT6FBJ1</accession>
<comment type="catalytic activity">
    <reaction evidence="1 8">
        <text>a 4-O-methyl-thymidine in DNA + L-cysteinyl-[protein] = a thymidine in DNA + S-methyl-L-cysteinyl-[protein]</text>
        <dbReference type="Rhea" id="RHEA:53428"/>
        <dbReference type="Rhea" id="RHEA-COMP:10131"/>
        <dbReference type="Rhea" id="RHEA-COMP:10132"/>
        <dbReference type="Rhea" id="RHEA-COMP:13555"/>
        <dbReference type="Rhea" id="RHEA-COMP:13556"/>
        <dbReference type="ChEBI" id="CHEBI:29950"/>
        <dbReference type="ChEBI" id="CHEBI:82612"/>
        <dbReference type="ChEBI" id="CHEBI:137386"/>
        <dbReference type="ChEBI" id="CHEBI:137387"/>
        <dbReference type="EC" id="2.1.1.63"/>
    </reaction>
</comment>
<dbReference type="InterPro" id="IPR036631">
    <property type="entry name" value="MGMT_N_sf"/>
</dbReference>
<dbReference type="SUPFAM" id="SSF46767">
    <property type="entry name" value="Methylated DNA-protein cysteine methyltransferase, C-terminal domain"/>
    <property type="match status" value="1"/>
</dbReference>
<reference evidence="11 12" key="1">
    <citation type="submission" date="2023-03" db="EMBL/GenBank/DDBJ databases">
        <title>Paludisphaera mucosa sp. nov. a novel planctomycete from northern fen.</title>
        <authorList>
            <person name="Ivanova A."/>
        </authorList>
    </citation>
    <scope>NUCLEOTIDE SEQUENCE [LARGE SCALE GENOMIC DNA]</scope>
    <source>
        <strain evidence="11 12">Pla2</strain>
    </source>
</reference>
<keyword evidence="12" id="KW-1185">Reference proteome</keyword>
<comment type="catalytic activity">
    <reaction evidence="7 8">
        <text>a 6-O-methyl-2'-deoxyguanosine in DNA + L-cysteinyl-[protein] = S-methyl-L-cysteinyl-[protein] + a 2'-deoxyguanosine in DNA</text>
        <dbReference type="Rhea" id="RHEA:24000"/>
        <dbReference type="Rhea" id="RHEA-COMP:10131"/>
        <dbReference type="Rhea" id="RHEA-COMP:10132"/>
        <dbReference type="Rhea" id="RHEA-COMP:11367"/>
        <dbReference type="Rhea" id="RHEA-COMP:11368"/>
        <dbReference type="ChEBI" id="CHEBI:29950"/>
        <dbReference type="ChEBI" id="CHEBI:82612"/>
        <dbReference type="ChEBI" id="CHEBI:85445"/>
        <dbReference type="ChEBI" id="CHEBI:85448"/>
        <dbReference type="EC" id="2.1.1.63"/>
    </reaction>
</comment>
<proteinExistence type="inferred from homology"/>
<feature type="active site" description="Nucleophile; methyl group acceptor" evidence="8">
    <location>
        <position position="135"/>
    </location>
</feature>
<keyword evidence="2 8" id="KW-0963">Cytoplasm</keyword>
<keyword evidence="6 8" id="KW-0234">DNA repair</keyword>
<keyword evidence="4 8" id="KW-0808">Transferase</keyword>
<dbReference type="InterPro" id="IPR014048">
    <property type="entry name" value="MethylDNA_cys_MeTrfase_DNA-bd"/>
</dbReference>
<keyword evidence="5 8" id="KW-0227">DNA damage</keyword>
<evidence type="ECO:0000256" key="8">
    <source>
        <dbReference type="HAMAP-Rule" id="MF_00772"/>
    </source>
</evidence>
<dbReference type="GO" id="GO:0003908">
    <property type="term" value="F:methylated-DNA-[protein]-cysteine S-methyltransferase activity"/>
    <property type="evidence" value="ECO:0007669"/>
    <property type="project" value="UniProtKB-EC"/>
</dbReference>
<dbReference type="Proteomes" id="UP001216907">
    <property type="component" value="Unassembled WGS sequence"/>
</dbReference>
<dbReference type="InterPro" id="IPR036217">
    <property type="entry name" value="MethylDNA_cys_MeTrfase_DNAb"/>
</dbReference>
<protein>
    <recommendedName>
        <fullName evidence="8">Methylated-DNA--protein-cysteine methyltransferase</fullName>
        <ecNumber evidence="8">2.1.1.63</ecNumber>
    </recommendedName>
    <alternativeName>
        <fullName evidence="8">6-O-methylguanine-DNA methyltransferase</fullName>
        <shortName evidence="8">MGMT</shortName>
    </alternativeName>
    <alternativeName>
        <fullName evidence="8">O-6-methylguanine-DNA-alkyltransferase</fullName>
    </alternativeName>
</protein>
<dbReference type="CDD" id="cd06445">
    <property type="entry name" value="ATase"/>
    <property type="match status" value="1"/>
</dbReference>
<evidence type="ECO:0000259" key="10">
    <source>
        <dbReference type="Pfam" id="PF02870"/>
    </source>
</evidence>
<evidence type="ECO:0000256" key="2">
    <source>
        <dbReference type="ARBA" id="ARBA00022490"/>
    </source>
</evidence>
<sequence>MNAMTTTATTYYTTMPSPVGELLLVSDGEALSHLYTEHHGRGGVVEDSWRRDPGPFRQVEGQLQAYFGGERRLFDLPMAPRGTDFQQAVWGALRALRFGERVSYGELSRRLGRPGSGRAVGHANARNPISIVVPCHRVVGSGGALTGYAGGLDCKRWLLDHEARFAG</sequence>
<organism evidence="11 12">
    <name type="scientific">Paludisphaera mucosa</name>
    <dbReference type="NCBI Taxonomy" id="3030827"/>
    <lineage>
        <taxon>Bacteria</taxon>
        <taxon>Pseudomonadati</taxon>
        <taxon>Planctomycetota</taxon>
        <taxon>Planctomycetia</taxon>
        <taxon>Isosphaerales</taxon>
        <taxon>Isosphaeraceae</taxon>
        <taxon>Paludisphaera</taxon>
    </lineage>
</organism>
<dbReference type="Gene3D" id="3.30.160.70">
    <property type="entry name" value="Methylated DNA-protein cysteine methyltransferase domain"/>
    <property type="match status" value="1"/>
</dbReference>
<dbReference type="InterPro" id="IPR036388">
    <property type="entry name" value="WH-like_DNA-bd_sf"/>
</dbReference>
<dbReference type="Gene3D" id="1.10.10.10">
    <property type="entry name" value="Winged helix-like DNA-binding domain superfamily/Winged helix DNA-binding domain"/>
    <property type="match status" value="1"/>
</dbReference>
<feature type="domain" description="Methylguanine DNA methyltransferase ribonuclease-like" evidence="10">
    <location>
        <begin position="11"/>
        <end position="79"/>
    </location>
</feature>
<dbReference type="InterPro" id="IPR023546">
    <property type="entry name" value="MGMT"/>
</dbReference>
<name>A0ABT6FBJ1_9BACT</name>
<comment type="similarity">
    <text evidence="8">Belongs to the MGMT family.</text>
</comment>
<evidence type="ECO:0000256" key="5">
    <source>
        <dbReference type="ARBA" id="ARBA00022763"/>
    </source>
</evidence>
<dbReference type="EC" id="2.1.1.63" evidence="8"/>
<dbReference type="RefSeq" id="WP_277861283.1">
    <property type="nucleotide sequence ID" value="NZ_JARRAG010000002.1"/>
</dbReference>
<dbReference type="EMBL" id="JARRAG010000002">
    <property type="protein sequence ID" value="MDG3004932.1"/>
    <property type="molecule type" value="Genomic_DNA"/>
</dbReference>
<comment type="function">
    <text evidence="8">Involved in the cellular defense against the biological effects of O6-methylguanine (O6-MeG) and O4-methylthymine (O4-MeT) in DNA. Repairs the methylated nucleobase in DNA by stoichiometrically transferring the methyl group to a cysteine residue in the enzyme. This is a suicide reaction: the enzyme is irreversibly inactivated.</text>
</comment>
<dbReference type="NCBIfam" id="TIGR00589">
    <property type="entry name" value="ogt"/>
    <property type="match status" value="1"/>
</dbReference>
<evidence type="ECO:0000256" key="7">
    <source>
        <dbReference type="ARBA" id="ARBA00049348"/>
    </source>
</evidence>
<dbReference type="Pfam" id="PF02870">
    <property type="entry name" value="Methyltransf_1N"/>
    <property type="match status" value="1"/>
</dbReference>
<dbReference type="HAMAP" id="MF_00772">
    <property type="entry name" value="OGT"/>
    <property type="match status" value="1"/>
</dbReference>
<comment type="miscellaneous">
    <text evidence="8">This enzyme catalyzes only one turnover and therefore is not strictly catalytic. According to one definition, an enzyme is a biocatalyst that acts repeatedly and over many reaction cycles.</text>
</comment>
<dbReference type="GO" id="GO:0032259">
    <property type="term" value="P:methylation"/>
    <property type="evidence" value="ECO:0007669"/>
    <property type="project" value="UniProtKB-KW"/>
</dbReference>
<dbReference type="InterPro" id="IPR008332">
    <property type="entry name" value="MethylG_MeTrfase_N"/>
</dbReference>
<gene>
    <name evidence="11" type="ORF">PZE19_14185</name>
</gene>
<comment type="caution">
    <text evidence="11">The sequence shown here is derived from an EMBL/GenBank/DDBJ whole genome shotgun (WGS) entry which is preliminary data.</text>
</comment>